<dbReference type="Proteomes" id="UP000317835">
    <property type="component" value="Chromosome"/>
</dbReference>
<dbReference type="Gene3D" id="3.40.50.300">
    <property type="entry name" value="P-loop containing nucleotide triphosphate hydrolases"/>
    <property type="match status" value="1"/>
</dbReference>
<evidence type="ECO:0000313" key="2">
    <source>
        <dbReference type="Proteomes" id="UP000317835"/>
    </source>
</evidence>
<organism evidence="1 2">
    <name type="scientific">Tautonia plasticadhaerens</name>
    <dbReference type="NCBI Taxonomy" id="2527974"/>
    <lineage>
        <taxon>Bacteria</taxon>
        <taxon>Pseudomonadati</taxon>
        <taxon>Planctomycetota</taxon>
        <taxon>Planctomycetia</taxon>
        <taxon>Isosphaerales</taxon>
        <taxon>Isosphaeraceae</taxon>
        <taxon>Tautonia</taxon>
    </lineage>
</organism>
<evidence type="ECO:0008006" key="3">
    <source>
        <dbReference type="Google" id="ProtNLM"/>
    </source>
</evidence>
<accession>A0A518H9K6</accession>
<dbReference type="AlphaFoldDB" id="A0A518H9K6"/>
<evidence type="ECO:0000313" key="1">
    <source>
        <dbReference type="EMBL" id="QDV37530.1"/>
    </source>
</evidence>
<dbReference type="InterPro" id="IPR027417">
    <property type="entry name" value="P-loop_NTPase"/>
</dbReference>
<dbReference type="InterPro" id="IPR052736">
    <property type="entry name" value="Stf3_sulfotransferase"/>
</dbReference>
<dbReference type="PANTHER" id="PTHR36451">
    <property type="entry name" value="PAPS-DEPENDENT SULFOTRANSFERASE STF3"/>
    <property type="match status" value="1"/>
</dbReference>
<reference evidence="1 2" key="1">
    <citation type="submission" date="2019-02" db="EMBL/GenBank/DDBJ databases">
        <title>Deep-cultivation of Planctomycetes and their phenomic and genomic characterization uncovers novel biology.</title>
        <authorList>
            <person name="Wiegand S."/>
            <person name="Jogler M."/>
            <person name="Boedeker C."/>
            <person name="Pinto D."/>
            <person name="Vollmers J."/>
            <person name="Rivas-Marin E."/>
            <person name="Kohn T."/>
            <person name="Peeters S.H."/>
            <person name="Heuer A."/>
            <person name="Rast P."/>
            <person name="Oberbeckmann S."/>
            <person name="Bunk B."/>
            <person name="Jeske O."/>
            <person name="Meyerdierks A."/>
            <person name="Storesund J.E."/>
            <person name="Kallscheuer N."/>
            <person name="Luecker S."/>
            <person name="Lage O.M."/>
            <person name="Pohl T."/>
            <person name="Merkel B.J."/>
            <person name="Hornburger P."/>
            <person name="Mueller R.-W."/>
            <person name="Bruemmer F."/>
            <person name="Labrenz M."/>
            <person name="Spormann A.M."/>
            <person name="Op den Camp H."/>
            <person name="Overmann J."/>
            <person name="Amann R."/>
            <person name="Jetten M.S.M."/>
            <person name="Mascher T."/>
            <person name="Medema M.H."/>
            <person name="Devos D.P."/>
            <person name="Kaster A.-K."/>
            <person name="Ovreas L."/>
            <person name="Rohde M."/>
            <person name="Galperin M.Y."/>
            <person name="Jogler C."/>
        </authorList>
    </citation>
    <scope>NUCLEOTIDE SEQUENCE [LARGE SCALE GENOMIC DNA]</scope>
    <source>
        <strain evidence="1 2">ElP</strain>
    </source>
</reference>
<dbReference type="PANTHER" id="PTHR36451:SF1">
    <property type="entry name" value="OMEGA-HYDROXY-BETA-DIHYDROMENAQUINONE-9 SULFOTRANSFERASE STF3"/>
    <property type="match status" value="1"/>
</dbReference>
<dbReference type="SUPFAM" id="SSF52540">
    <property type="entry name" value="P-loop containing nucleoside triphosphate hydrolases"/>
    <property type="match status" value="1"/>
</dbReference>
<proteinExistence type="predicted"/>
<dbReference type="KEGG" id="tpla:ElP_54700"/>
<name>A0A518H9K6_9BACT</name>
<dbReference type="OrthoDB" id="9777890at2"/>
<sequence length="369" mass="42350">MRDFLSRHLFSPLQGMTAGAWATTLRQNRLAVGPPYWPRAAFQSAVVPFNSAIARLENAVHGRAVEATRVEPPLFILGHWRQGTTHLHNLLARDPQFAYPTLYQTLYPRTFLTTEGLVPRLGRPLLMRQRPHDHVALDFGVPNEDEIALVNDSGRSPYLAWAFPRHAASYDRFLTLREATGDEVAAWKASLLRFLKKLTLRHGRPLVLKSPPHTARIRLLLGLFPDARFVHIRRDPYEVFRSTRHMVATTMRYWRLQEAPPGGEDEEGRILRIYREMYDAYFEQRGLIPAGNLCEVAYEDLERDPIGQVGAIYDALGLPGFEAARPRLEVYLGSIAGYLKNSHLGLPEPLRRRIARDWERNFEAWGYPR</sequence>
<dbReference type="Pfam" id="PF13469">
    <property type="entry name" value="Sulfotransfer_3"/>
    <property type="match status" value="1"/>
</dbReference>
<protein>
    <recommendedName>
        <fullName evidence="3">Sulfotransferase domain protein</fullName>
    </recommendedName>
</protein>
<dbReference type="EMBL" id="CP036426">
    <property type="protein sequence ID" value="QDV37530.1"/>
    <property type="molecule type" value="Genomic_DNA"/>
</dbReference>
<dbReference type="RefSeq" id="WP_145275448.1">
    <property type="nucleotide sequence ID" value="NZ_CP036426.1"/>
</dbReference>
<gene>
    <name evidence="1" type="ORF">ElP_54700</name>
</gene>
<keyword evidence="2" id="KW-1185">Reference proteome</keyword>